<reference evidence="1" key="1">
    <citation type="journal article" date="2021" name="Proc. Natl. Acad. Sci. U.S.A.">
        <title>A Catalog of Tens of Thousands of Viruses from Human Metagenomes Reveals Hidden Associations with Chronic Diseases.</title>
        <authorList>
            <person name="Tisza M.J."/>
            <person name="Buck C.B."/>
        </authorList>
    </citation>
    <scope>NUCLEOTIDE SEQUENCE</scope>
    <source>
        <strain evidence="1">CtijX18</strain>
    </source>
</reference>
<organism evidence="1">
    <name type="scientific">Myoviridae sp. ctijX18</name>
    <dbReference type="NCBI Taxonomy" id="2825154"/>
    <lineage>
        <taxon>Viruses</taxon>
        <taxon>Duplodnaviria</taxon>
        <taxon>Heunggongvirae</taxon>
        <taxon>Uroviricota</taxon>
        <taxon>Caudoviricetes</taxon>
    </lineage>
</organism>
<protein>
    <submittedName>
        <fullName evidence="1">Uncharacterized protein</fullName>
    </submittedName>
</protein>
<sequence length="289" mass="33013">MENYEYDPELEELEEGEEVVPLIIGPVGKVPVKYILDYRKNDQTQEEREEYINLLAQLGINVCAKALDYGDPYIVATLPELEAVDMENDEVDPYEYVKPKLVTINQKVAFTVFYHKSLPKSTVGDLSANLFQNNKNYSIKDFDVVTTMVCFDDSVMTEFAYHTEVAELPIACFHFDDVVLHLRDNENPKEKRVMCLRILYLPDQKSKDGEFDSTASFIVMLSDETKKYLQEELARLKLDLPPEALSYVNTTKGAVTKPYPNCFDVVQFHKLAKVSLNALGQAVNKNIVQ</sequence>
<proteinExistence type="predicted"/>
<name>A0A8S5USQ6_9CAUD</name>
<dbReference type="EMBL" id="BK016133">
    <property type="protein sequence ID" value="DAF97536.1"/>
    <property type="molecule type" value="Genomic_DNA"/>
</dbReference>
<evidence type="ECO:0000313" key="1">
    <source>
        <dbReference type="EMBL" id="DAF97536.1"/>
    </source>
</evidence>
<accession>A0A8S5USQ6</accession>